<dbReference type="RefSeq" id="WP_192533902.1">
    <property type="nucleotide sequence ID" value="NZ_JACZHT010000002.1"/>
</dbReference>
<organism evidence="4 5">
    <name type="scientific">Phaeovibrio sulfidiphilus</name>
    <dbReference type="NCBI Taxonomy" id="1220600"/>
    <lineage>
        <taxon>Bacteria</taxon>
        <taxon>Pseudomonadati</taxon>
        <taxon>Pseudomonadota</taxon>
        <taxon>Alphaproteobacteria</taxon>
        <taxon>Rhodospirillales</taxon>
        <taxon>Rhodospirillaceae</taxon>
        <taxon>Phaeovibrio</taxon>
    </lineage>
</organism>
<comment type="caution">
    <text evidence="4">The sequence shown here is derived from an EMBL/GenBank/DDBJ whole genome shotgun (WGS) entry which is preliminary data.</text>
</comment>
<feature type="compositionally biased region" description="Pro residues" evidence="2">
    <location>
        <begin position="247"/>
        <end position="257"/>
    </location>
</feature>
<sequence length="717" mass="75770">MRAVLLRPLAVGAILGTAVLGAPGSPVAAPPEEPALKSILYSTGGVALFEYEAPVKGAGTLSLTVRLDQVADVLRSLSVSDPAGAPAYARLAVRSPLDERFRDLPFSRQDLDSLPRLLEALKGARVAVSGPASIEGQIVSVSQELTPVPGTDEVIVRHRLGVWSDKGLGQVLVEDIRSLNFLDDGVRKAVDDALAALEGAREKDTRTLTITLAKGETRTVRLAHVAEVPLWKSSYRLTLPSEARAPTPAPSPAPTPGPARERQTARLAGWATLENLSGQDWTDVRLTLLSGNPVTFRQDLYSPYHVVRPTVPVEVYGRVLPAPDAGAFGLADSSVLPGSGAQEFQARKQGLAAPSPAVATAGAMRERNSGPETDSFLAADGFDMPDPLATEVADITAQVLFTLPGPITLASGQSLLAPLVDEAVPAERIVHVMPANGALTPMAAVRLENATASALPPGPVSLFQEGPGGLAYLGDARLGVFPKGETRLLDFAVDNEITVMTEARPSQQTGGLSASGGTLRVKRVERIVTTYHLRSAADVPRTVVLDVPKIPGWTFNAPDGIRATEATSSSHRLTLVLDPNSEVALPVTMERTTFESMAAHQLDIDTLAGLSSDGALSDAEKAAMKTLTEAASKAAGARDEIGRIASDLADISSAQEDIRDNLGAVPKGSDLQKHFLARMTELETRRADLEKKRDAARKVETDARNALETLIRTLDLP</sequence>
<keyword evidence="3" id="KW-0732">Signal</keyword>
<dbReference type="EMBL" id="JACZHT010000002">
    <property type="protein sequence ID" value="MBE1236903.1"/>
    <property type="molecule type" value="Genomic_DNA"/>
</dbReference>
<accession>A0A8J7CC52</accession>
<keyword evidence="1" id="KW-0175">Coiled coil</keyword>
<reference evidence="4" key="1">
    <citation type="submission" date="2020-10" db="EMBL/GenBank/DDBJ databases">
        <title>Genome sequence of the unusual species of purple photosynthetic bacteria, Phaeovibrio sulfidiphilus DSM 23193, type strain.</title>
        <authorList>
            <person name="Kyndt J.A."/>
            <person name="Meyer T.E."/>
        </authorList>
    </citation>
    <scope>NUCLEOTIDE SEQUENCE</scope>
    <source>
        <strain evidence="4">DSM 23193</strain>
    </source>
</reference>
<evidence type="ECO:0000256" key="3">
    <source>
        <dbReference type="SAM" id="SignalP"/>
    </source>
</evidence>
<protein>
    <recommendedName>
        <fullName evidence="6">DUF4139 domain-containing protein</fullName>
    </recommendedName>
</protein>
<evidence type="ECO:0000256" key="1">
    <source>
        <dbReference type="SAM" id="Coils"/>
    </source>
</evidence>
<evidence type="ECO:0000313" key="4">
    <source>
        <dbReference type="EMBL" id="MBE1236903.1"/>
    </source>
</evidence>
<feature type="region of interest" description="Disordered" evidence="2">
    <location>
        <begin position="241"/>
        <end position="263"/>
    </location>
</feature>
<evidence type="ECO:0008006" key="6">
    <source>
        <dbReference type="Google" id="ProtNLM"/>
    </source>
</evidence>
<gene>
    <name evidence="4" type="ORF">IHV25_04485</name>
</gene>
<proteinExistence type="predicted"/>
<evidence type="ECO:0000313" key="5">
    <source>
        <dbReference type="Proteomes" id="UP000631034"/>
    </source>
</evidence>
<feature type="chain" id="PRO_5035244256" description="DUF4139 domain-containing protein" evidence="3">
    <location>
        <begin position="29"/>
        <end position="717"/>
    </location>
</feature>
<feature type="coiled-coil region" evidence="1">
    <location>
        <begin position="672"/>
        <end position="709"/>
    </location>
</feature>
<dbReference type="AlphaFoldDB" id="A0A8J7CC52"/>
<feature type="signal peptide" evidence="3">
    <location>
        <begin position="1"/>
        <end position="28"/>
    </location>
</feature>
<keyword evidence="5" id="KW-1185">Reference proteome</keyword>
<name>A0A8J7CC52_9PROT</name>
<dbReference type="Proteomes" id="UP000631034">
    <property type="component" value="Unassembled WGS sequence"/>
</dbReference>
<evidence type="ECO:0000256" key="2">
    <source>
        <dbReference type="SAM" id="MobiDB-lite"/>
    </source>
</evidence>